<dbReference type="AlphaFoldDB" id="A0A0D1YVQ3"/>
<keyword evidence="5" id="KW-0560">Oxidoreductase</keyword>
<dbReference type="PROSITE" id="PS00677">
    <property type="entry name" value="DAO"/>
    <property type="match status" value="1"/>
</dbReference>
<proteinExistence type="inferred from homology"/>
<dbReference type="GO" id="GO:0005737">
    <property type="term" value="C:cytoplasm"/>
    <property type="evidence" value="ECO:0007669"/>
    <property type="project" value="TreeGrafter"/>
</dbReference>
<dbReference type="OrthoDB" id="2015447at2759"/>
<dbReference type="Gene3D" id="3.30.9.10">
    <property type="entry name" value="D-Amino Acid Oxidase, subunit A, domain 2"/>
    <property type="match status" value="1"/>
</dbReference>
<dbReference type="InterPro" id="IPR006181">
    <property type="entry name" value="D-amino_acid_oxidase_CS"/>
</dbReference>
<reference evidence="8 9" key="1">
    <citation type="submission" date="2015-01" db="EMBL/GenBank/DDBJ databases">
        <title>The Genome Sequence of Exophiala sideris CBS121828.</title>
        <authorList>
            <consortium name="The Broad Institute Genomics Platform"/>
            <person name="Cuomo C."/>
            <person name="de Hoog S."/>
            <person name="Gorbushina A."/>
            <person name="Stielow B."/>
            <person name="Teixiera M."/>
            <person name="Abouelleil A."/>
            <person name="Chapman S.B."/>
            <person name="Priest M."/>
            <person name="Young S.K."/>
            <person name="Wortman J."/>
            <person name="Nusbaum C."/>
            <person name="Birren B."/>
        </authorList>
    </citation>
    <scope>NUCLEOTIDE SEQUENCE [LARGE SCALE GENOMIC DNA]</scope>
    <source>
        <strain evidence="8 9">CBS 121828</strain>
    </source>
</reference>
<dbReference type="EMBL" id="KN846951">
    <property type="protein sequence ID" value="KIV85594.1"/>
    <property type="molecule type" value="Genomic_DNA"/>
</dbReference>
<evidence type="ECO:0000259" key="7">
    <source>
        <dbReference type="Pfam" id="PF01266"/>
    </source>
</evidence>
<dbReference type="Proteomes" id="UP000053599">
    <property type="component" value="Unassembled WGS sequence"/>
</dbReference>
<organism evidence="8 9">
    <name type="scientific">Exophiala sideris</name>
    <dbReference type="NCBI Taxonomy" id="1016849"/>
    <lineage>
        <taxon>Eukaryota</taxon>
        <taxon>Fungi</taxon>
        <taxon>Dikarya</taxon>
        <taxon>Ascomycota</taxon>
        <taxon>Pezizomycotina</taxon>
        <taxon>Eurotiomycetes</taxon>
        <taxon>Chaetothyriomycetidae</taxon>
        <taxon>Chaetothyriales</taxon>
        <taxon>Herpotrichiellaceae</taxon>
        <taxon>Exophiala</taxon>
    </lineage>
</organism>
<dbReference type="InterPro" id="IPR023209">
    <property type="entry name" value="DAO"/>
</dbReference>
<keyword evidence="3" id="KW-0285">Flavoprotein</keyword>
<evidence type="ECO:0000313" key="9">
    <source>
        <dbReference type="Proteomes" id="UP000053599"/>
    </source>
</evidence>
<evidence type="ECO:0000256" key="5">
    <source>
        <dbReference type="ARBA" id="ARBA00023002"/>
    </source>
</evidence>
<dbReference type="SUPFAM" id="SSF51971">
    <property type="entry name" value="Nucleotide-binding domain"/>
    <property type="match status" value="1"/>
</dbReference>
<dbReference type="HOGENOM" id="CLU_034311_1_0_1"/>
<dbReference type="GO" id="GO:0019478">
    <property type="term" value="P:D-amino acid catabolic process"/>
    <property type="evidence" value="ECO:0007669"/>
    <property type="project" value="TreeGrafter"/>
</dbReference>
<keyword evidence="4 6" id="KW-0274">FAD</keyword>
<dbReference type="Gene3D" id="3.40.50.720">
    <property type="entry name" value="NAD(P)-binding Rossmann-like Domain"/>
    <property type="match status" value="1"/>
</dbReference>
<dbReference type="InterPro" id="IPR006076">
    <property type="entry name" value="FAD-dep_OxRdtase"/>
</dbReference>
<evidence type="ECO:0000256" key="3">
    <source>
        <dbReference type="ARBA" id="ARBA00022630"/>
    </source>
</evidence>
<dbReference type="GO" id="GO:0003884">
    <property type="term" value="F:D-amino-acid oxidase activity"/>
    <property type="evidence" value="ECO:0007669"/>
    <property type="project" value="InterPro"/>
</dbReference>
<feature type="binding site" evidence="6">
    <location>
        <position position="324"/>
    </location>
    <ligand>
        <name>D-dopa</name>
        <dbReference type="ChEBI" id="CHEBI:149689"/>
    </ligand>
</feature>
<dbReference type="GO" id="GO:0071949">
    <property type="term" value="F:FAD binding"/>
    <property type="evidence" value="ECO:0007669"/>
    <property type="project" value="InterPro"/>
</dbReference>
<feature type="binding site" evidence="6">
    <location>
        <position position="187"/>
    </location>
    <ligand>
        <name>FAD</name>
        <dbReference type="ChEBI" id="CHEBI:57692"/>
    </ligand>
</feature>
<evidence type="ECO:0000313" key="8">
    <source>
        <dbReference type="EMBL" id="KIV85594.1"/>
    </source>
</evidence>
<evidence type="ECO:0000256" key="4">
    <source>
        <dbReference type="ARBA" id="ARBA00022827"/>
    </source>
</evidence>
<protein>
    <recommendedName>
        <fullName evidence="7">FAD dependent oxidoreductase domain-containing protein</fullName>
    </recommendedName>
</protein>
<gene>
    <name evidence="8" type="ORF">PV11_01272</name>
</gene>
<feature type="domain" description="FAD dependent oxidoreductase" evidence="7">
    <location>
        <begin position="8"/>
        <end position="338"/>
    </location>
</feature>
<dbReference type="PANTHER" id="PTHR11530:SF16">
    <property type="entry name" value="D-AMINO ACID OXIDASE (AFU_ORTHOLOGUE AFUA_5G11290)"/>
    <property type="match status" value="1"/>
</dbReference>
<accession>A0A0D1YVQ3</accession>
<comment type="similarity">
    <text evidence="2">Belongs to the DAMOX/DASOX family.</text>
</comment>
<name>A0A0D1YVQ3_9EURO</name>
<dbReference type="PANTHER" id="PTHR11530">
    <property type="entry name" value="D-AMINO ACID OXIDASE"/>
    <property type="match status" value="1"/>
</dbReference>
<dbReference type="Pfam" id="PF01266">
    <property type="entry name" value="DAO"/>
    <property type="match status" value="1"/>
</dbReference>
<evidence type="ECO:0000256" key="1">
    <source>
        <dbReference type="ARBA" id="ARBA00001974"/>
    </source>
</evidence>
<dbReference type="STRING" id="1016849.A0A0D1YVQ3"/>
<feature type="binding site" evidence="6">
    <location>
        <position position="297"/>
    </location>
    <ligand>
        <name>D-dopa</name>
        <dbReference type="ChEBI" id="CHEBI:149689"/>
    </ligand>
</feature>
<comment type="cofactor">
    <cofactor evidence="1 6">
        <name>FAD</name>
        <dbReference type="ChEBI" id="CHEBI:57692"/>
    </cofactor>
</comment>
<dbReference type="PIRSF" id="PIRSF000189">
    <property type="entry name" value="D-aa_oxidase"/>
    <property type="match status" value="1"/>
</dbReference>
<evidence type="ECO:0000256" key="6">
    <source>
        <dbReference type="PIRSR" id="PIRSR000189-1"/>
    </source>
</evidence>
<dbReference type="SUPFAM" id="SSF54373">
    <property type="entry name" value="FAD-linked reductases, C-terminal domain"/>
    <property type="match status" value="1"/>
</dbReference>
<evidence type="ECO:0000256" key="2">
    <source>
        <dbReference type="ARBA" id="ARBA00006730"/>
    </source>
</evidence>
<sequence>MSPTATEIVVLGAGVAGLTTAFEARQRFPSATITVVAKYLPGYTSPTEYVSPWAGANWHSFEKERNQYAEYDAVAFKKFVDIAAKTPESGVKALPMRVVYDTDEARKNPLWYGEVVGGIKEAPVDELPAEGVMGLDMDSFMINTVAYLSWLQHQLLHAKVKFMRRSYTHVDDLISDFPNAQAFFNCTGLGARHLGGVEDETVYPTKGQTLLIAEPKTPLKRMYIQKNASWGNNEFAHVFPRPLGGGIIIGGVRRDNDWTAEPDMELAERIKQRCCALAPELGKPEDLQVLSHNVGLRPSREGGARVELEKRNGKLLIHNYGASGAGYQSSWGMAAHALDLLNEQGDPKAKL</sequence>